<organism evidence="1 2">
    <name type="scientific">Pedobacter westerhofensis</name>
    <dbReference type="NCBI Taxonomy" id="425512"/>
    <lineage>
        <taxon>Bacteria</taxon>
        <taxon>Pseudomonadati</taxon>
        <taxon>Bacteroidota</taxon>
        <taxon>Sphingobacteriia</taxon>
        <taxon>Sphingobacteriales</taxon>
        <taxon>Sphingobacteriaceae</taxon>
        <taxon>Pedobacter</taxon>
    </lineage>
</organism>
<dbReference type="Proteomes" id="UP000320300">
    <property type="component" value="Unassembled WGS sequence"/>
</dbReference>
<dbReference type="GO" id="GO:0008081">
    <property type="term" value="F:phosphoric diester hydrolase activity"/>
    <property type="evidence" value="ECO:0007669"/>
    <property type="project" value="InterPro"/>
</dbReference>
<dbReference type="RefSeq" id="WP_142531234.1">
    <property type="nucleotide sequence ID" value="NZ_CBCSJO010000017.1"/>
</dbReference>
<dbReference type="AlphaFoldDB" id="A0A521FSQ0"/>
<keyword evidence="2" id="KW-1185">Reference proteome</keyword>
<proteinExistence type="predicted"/>
<dbReference type="InterPro" id="IPR017946">
    <property type="entry name" value="PLC-like_Pdiesterase_TIM-brl"/>
</dbReference>
<sequence>MLLKTIEKLKAEDHILISSYAPEEAKFYYERNPKLMFEAFIKTEQAMRGYEATGVPWKNILAYLSQPKGKALVDALHARQVMCIVYTTPAFEKINDEQERLRAYPQLIWDGADILLSDHIFEVEFTLRPLRPAKSAKQRFFKTVHSLQFKDAPPGSSRK</sequence>
<dbReference type="EMBL" id="FXTN01000020">
    <property type="protein sequence ID" value="SMO99179.1"/>
    <property type="molecule type" value="Genomic_DNA"/>
</dbReference>
<gene>
    <name evidence="1" type="ORF">SAMN06265348_12038</name>
</gene>
<evidence type="ECO:0000313" key="2">
    <source>
        <dbReference type="Proteomes" id="UP000320300"/>
    </source>
</evidence>
<reference evidence="1 2" key="1">
    <citation type="submission" date="2017-05" db="EMBL/GenBank/DDBJ databases">
        <authorList>
            <person name="Varghese N."/>
            <person name="Submissions S."/>
        </authorList>
    </citation>
    <scope>NUCLEOTIDE SEQUENCE [LARGE SCALE GENOMIC DNA]</scope>
    <source>
        <strain evidence="1 2">DSM 19036</strain>
    </source>
</reference>
<dbReference type="GO" id="GO:0006629">
    <property type="term" value="P:lipid metabolic process"/>
    <property type="evidence" value="ECO:0007669"/>
    <property type="project" value="InterPro"/>
</dbReference>
<name>A0A521FSQ0_9SPHI</name>
<accession>A0A521FSQ0</accession>
<protein>
    <submittedName>
        <fullName evidence="1">Uncharacterized protein</fullName>
    </submittedName>
</protein>
<dbReference type="Gene3D" id="3.20.20.190">
    <property type="entry name" value="Phosphatidylinositol (PI) phosphodiesterase"/>
    <property type="match status" value="1"/>
</dbReference>
<dbReference type="SUPFAM" id="SSF51695">
    <property type="entry name" value="PLC-like phosphodiesterases"/>
    <property type="match status" value="1"/>
</dbReference>
<evidence type="ECO:0000313" key="1">
    <source>
        <dbReference type="EMBL" id="SMO99179.1"/>
    </source>
</evidence>
<dbReference type="OrthoDB" id="384721at2"/>